<dbReference type="InterPro" id="IPR052173">
    <property type="entry name" value="Beta-lactam_resp_regulator"/>
</dbReference>
<keyword evidence="1 2" id="KW-0812">Transmembrane</keyword>
<evidence type="ECO:0000313" key="4">
    <source>
        <dbReference type="EMBL" id="MBD0779063.1"/>
    </source>
</evidence>
<dbReference type="PANTHER" id="PTHR34978:SF3">
    <property type="entry name" value="SLR0241 PROTEIN"/>
    <property type="match status" value="1"/>
</dbReference>
<proteinExistence type="inferred from homology"/>
<dbReference type="Pfam" id="PF05569">
    <property type="entry name" value="Peptidase_M56"/>
    <property type="match status" value="1"/>
</dbReference>
<sequence length="569" mass="65004">MEPLLIHMTKASGILALFYLTYALFLKQETFYTVNRYFLIIGLFSALLLPFATFTNYVEIAVTPISYSSKGDTLAIHEAGFPLDWTTVLSGIYLLGVLFFSTQFILQITSLLKLIQRNTVVRKGKFHHIEINDPVTPFSFFNHIFYNPKPYSKEELSAIIKHEEAHSSQWHSLDILLTEIFTVFLWINPFSWLYRTTVKQNLEFMADACATKKVESIKDYQYTLLKVSGNNLYSPLVNNFYNSLIKKRIVMLNKSRSNKRNMLKITFILPALALFLVSFNTKEVYVPINTTMAPSLSASQNPQLIELMIDKNTTDQELIDLKKDLAKKGIDFSYTVVHNAKNEITEISVDFATTKDDGKKIRSSSSFSNDGEGIDPIQIMYDADINSFSMGSGDKTTSKIHKEVRIEVDNDDDQMIWVQAETDNEAHKTIEIRDDKGKETILVNGKKVSREEFDKMNKDDGLHEKHIKIKKSKGDKEENMFIMRMSDVNEDMDNIILEDDDDQKMFNMKSGASEKPLFIIDGKEVKEKEMKALNPSDIETVNVLKGEMGKTIYGEKGKNGVVLITTKKE</sequence>
<feature type="transmembrane region" description="Helical" evidence="2">
    <location>
        <begin position="261"/>
        <end position="279"/>
    </location>
</feature>
<protein>
    <submittedName>
        <fullName evidence="4">M56 family peptidase</fullName>
    </submittedName>
</protein>
<keyword evidence="2" id="KW-1133">Transmembrane helix</keyword>
<organism evidence="4 5">
    <name type="scientific">Maribacter aquimaris</name>
    <dbReference type="NCBI Taxonomy" id="2737171"/>
    <lineage>
        <taxon>Bacteria</taxon>
        <taxon>Pseudomonadati</taxon>
        <taxon>Bacteroidota</taxon>
        <taxon>Flavobacteriia</taxon>
        <taxon>Flavobacteriales</taxon>
        <taxon>Flavobacteriaceae</taxon>
        <taxon>Maribacter</taxon>
    </lineage>
</organism>
<feature type="domain" description="Peptidase M56" evidence="3">
    <location>
        <begin position="150"/>
        <end position="252"/>
    </location>
</feature>
<evidence type="ECO:0000259" key="3">
    <source>
        <dbReference type="Pfam" id="PF05569"/>
    </source>
</evidence>
<dbReference type="CDD" id="cd07341">
    <property type="entry name" value="M56_BlaR1_MecR1_like"/>
    <property type="match status" value="1"/>
</dbReference>
<keyword evidence="5" id="KW-1185">Reference proteome</keyword>
<accession>A0ABR7V2L9</accession>
<dbReference type="EMBL" id="JABTCF010000010">
    <property type="protein sequence ID" value="MBD0779063.1"/>
    <property type="molecule type" value="Genomic_DNA"/>
</dbReference>
<dbReference type="InterPro" id="IPR039426">
    <property type="entry name" value="TonB-dep_rcpt-like"/>
</dbReference>
<dbReference type="Gene3D" id="2.170.130.10">
    <property type="entry name" value="TonB-dependent receptor, plug domain"/>
    <property type="match status" value="1"/>
</dbReference>
<name>A0ABR7V2L9_9FLAO</name>
<evidence type="ECO:0000313" key="5">
    <source>
        <dbReference type="Proteomes" id="UP001166021"/>
    </source>
</evidence>
<dbReference type="InterPro" id="IPR037066">
    <property type="entry name" value="Plug_dom_sf"/>
</dbReference>
<comment type="caution">
    <text evidence="4">The sequence shown here is derived from an EMBL/GenBank/DDBJ whole genome shotgun (WGS) entry which is preliminary data.</text>
</comment>
<evidence type="ECO:0000256" key="1">
    <source>
        <dbReference type="PROSITE-ProRule" id="PRU01360"/>
    </source>
</evidence>
<feature type="transmembrane region" description="Helical" evidence="2">
    <location>
        <begin position="37"/>
        <end position="58"/>
    </location>
</feature>
<keyword evidence="1 2" id="KW-0472">Membrane</keyword>
<feature type="transmembrane region" description="Helical" evidence="2">
    <location>
        <begin position="6"/>
        <end position="25"/>
    </location>
</feature>
<keyword evidence="1" id="KW-0813">Transport</keyword>
<keyword evidence="1" id="KW-1134">Transmembrane beta strand</keyword>
<dbReference type="InterPro" id="IPR008756">
    <property type="entry name" value="Peptidase_M56"/>
</dbReference>
<dbReference type="Proteomes" id="UP001166021">
    <property type="component" value="Unassembled WGS sequence"/>
</dbReference>
<dbReference type="PANTHER" id="PTHR34978">
    <property type="entry name" value="POSSIBLE SENSOR-TRANSDUCER PROTEIN BLAR"/>
    <property type="match status" value="1"/>
</dbReference>
<feature type="transmembrane region" description="Helical" evidence="2">
    <location>
        <begin position="92"/>
        <end position="115"/>
    </location>
</feature>
<gene>
    <name evidence="4" type="ORF">HPE56_14785</name>
</gene>
<keyword evidence="1" id="KW-0998">Cell outer membrane</keyword>
<reference evidence="4" key="1">
    <citation type="submission" date="2020-05" db="EMBL/GenBank/DDBJ databases">
        <title>The draft genome sequence of Maribacter sp. ANRC-HE7.</title>
        <authorList>
            <person name="Mu L."/>
        </authorList>
    </citation>
    <scope>NUCLEOTIDE SEQUENCE</scope>
    <source>
        <strain evidence="4">ANRC-HE7</strain>
    </source>
</reference>
<dbReference type="SUPFAM" id="SSF56935">
    <property type="entry name" value="Porins"/>
    <property type="match status" value="1"/>
</dbReference>
<dbReference type="RefSeq" id="WP_188244528.1">
    <property type="nucleotide sequence ID" value="NZ_JABTCF010000010.1"/>
</dbReference>
<dbReference type="PROSITE" id="PS52016">
    <property type="entry name" value="TONB_DEPENDENT_REC_3"/>
    <property type="match status" value="1"/>
</dbReference>
<comment type="similarity">
    <text evidence="1">Belongs to the TonB-dependent receptor family.</text>
</comment>
<evidence type="ECO:0000256" key="2">
    <source>
        <dbReference type="SAM" id="Phobius"/>
    </source>
</evidence>
<comment type="subcellular location">
    <subcellularLocation>
        <location evidence="1">Cell outer membrane</location>
        <topology evidence="1">Multi-pass membrane protein</topology>
    </subcellularLocation>
</comment>